<dbReference type="Pfam" id="PF08063">
    <property type="entry name" value="Zn_ribbon_PADR1"/>
    <property type="match status" value="1"/>
</dbReference>
<dbReference type="SMART" id="SM01335">
    <property type="entry name" value="PADR1"/>
    <property type="match status" value="1"/>
</dbReference>
<dbReference type="Proteomes" id="UP000683925">
    <property type="component" value="Unassembled WGS sequence"/>
</dbReference>
<dbReference type="AlphaFoldDB" id="A0A8S1TTF8"/>
<evidence type="ECO:0000313" key="6">
    <source>
        <dbReference type="Proteomes" id="UP000683925"/>
    </source>
</evidence>
<dbReference type="InterPro" id="IPR001510">
    <property type="entry name" value="Znf_PARP"/>
</dbReference>
<reference evidence="5" key="1">
    <citation type="submission" date="2021-01" db="EMBL/GenBank/DDBJ databases">
        <authorList>
            <consortium name="Genoscope - CEA"/>
            <person name="William W."/>
        </authorList>
    </citation>
    <scope>NUCLEOTIDE SEQUENCE</scope>
</reference>
<feature type="compositionally biased region" description="Basic and acidic residues" evidence="3">
    <location>
        <begin position="150"/>
        <end position="160"/>
    </location>
</feature>
<dbReference type="OMA" id="CHANCFR"/>
<dbReference type="SMART" id="SM01336">
    <property type="entry name" value="zf-PARP"/>
    <property type="match status" value="1"/>
</dbReference>
<accession>A0A8S1TTF8</accession>
<gene>
    <name evidence="5" type="ORF">POCTA_138.1.T0300252</name>
</gene>
<evidence type="ECO:0000313" key="5">
    <source>
        <dbReference type="EMBL" id="CAD8155338.1"/>
    </source>
</evidence>
<dbReference type="PROSITE" id="PS52007">
    <property type="entry name" value="PADR1"/>
    <property type="match status" value="1"/>
</dbReference>
<evidence type="ECO:0000256" key="3">
    <source>
        <dbReference type="SAM" id="MobiDB-lite"/>
    </source>
</evidence>
<feature type="domain" description="PARP-type" evidence="4">
    <location>
        <begin position="12"/>
        <end position="94"/>
    </location>
</feature>
<keyword evidence="1" id="KW-0479">Metal-binding</keyword>
<comment type="caution">
    <text evidence="5">The sequence shown here is derived from an EMBL/GenBank/DDBJ whole genome shotgun (WGS) entry which is preliminary data.</text>
</comment>
<keyword evidence="2" id="KW-0862">Zinc</keyword>
<name>A0A8S1TTF8_PAROT</name>
<feature type="compositionally biased region" description="Basic residues" evidence="3">
    <location>
        <begin position="97"/>
        <end position="116"/>
    </location>
</feature>
<organism evidence="5 6">
    <name type="scientific">Paramecium octaurelia</name>
    <dbReference type="NCBI Taxonomy" id="43137"/>
    <lineage>
        <taxon>Eukaryota</taxon>
        <taxon>Sar</taxon>
        <taxon>Alveolata</taxon>
        <taxon>Ciliophora</taxon>
        <taxon>Intramacronucleata</taxon>
        <taxon>Oligohymenophorea</taxon>
        <taxon>Peniculida</taxon>
        <taxon>Parameciidae</taxon>
        <taxon>Paramecium</taxon>
    </lineage>
</organism>
<feature type="compositionally biased region" description="Basic and acidic residues" evidence="3">
    <location>
        <begin position="130"/>
        <end position="143"/>
    </location>
</feature>
<evidence type="ECO:0000256" key="1">
    <source>
        <dbReference type="ARBA" id="ARBA00022723"/>
    </source>
</evidence>
<dbReference type="OrthoDB" id="429950at2759"/>
<feature type="region of interest" description="Disordered" evidence="3">
    <location>
        <begin position="97"/>
        <end position="174"/>
    </location>
</feature>
<dbReference type="InterPro" id="IPR049296">
    <property type="entry name" value="PARP1-like_PADR1_N"/>
</dbReference>
<dbReference type="EMBL" id="CAJJDP010000030">
    <property type="protein sequence ID" value="CAD8155338.1"/>
    <property type="molecule type" value="Genomic_DNA"/>
</dbReference>
<dbReference type="GO" id="GO:0008270">
    <property type="term" value="F:zinc ion binding"/>
    <property type="evidence" value="ECO:0007669"/>
    <property type="project" value="InterPro"/>
</dbReference>
<sequence length="284" mass="32621">MKIACPLGDMFMTAVYAPTGRATCKGCQAKIGKDELRLSNIVDEDHYHQEHHYHADCFSLKSAFKNATYKDIFHVENLTKEDQEKVKAILEKLQKKEIKKKPQQKKVNAKSKQTKPKKSDVDDDDSDSDYDYKKDKNQKDNKQSKALKPKKVEANKKSEQSELSDSGSDDEEPDVFVLYDKTQKEEFRKIQQELEKKSAGQLKQMLKANDQKQTGNKGELIERIADCIIKGCLEKCPNCSGGRPKLNPVQKNFKCPGYMDDTEFRFCNKVYGPKDLKRIPWVDV</sequence>
<dbReference type="GO" id="GO:0003677">
    <property type="term" value="F:DNA binding"/>
    <property type="evidence" value="ECO:0007669"/>
    <property type="project" value="InterPro"/>
</dbReference>
<evidence type="ECO:0000259" key="4">
    <source>
        <dbReference type="PROSITE" id="PS50064"/>
    </source>
</evidence>
<protein>
    <recommendedName>
        <fullName evidence="4">PARP-type domain-containing protein</fullName>
    </recommendedName>
</protein>
<dbReference type="PROSITE" id="PS50064">
    <property type="entry name" value="ZF_PARP_2"/>
    <property type="match status" value="1"/>
</dbReference>
<dbReference type="InterPro" id="IPR012982">
    <property type="entry name" value="PARP1-like_PADR1_Zn_ribbon"/>
</dbReference>
<evidence type="ECO:0000256" key="2">
    <source>
        <dbReference type="ARBA" id="ARBA00022833"/>
    </source>
</evidence>
<dbReference type="Pfam" id="PF21728">
    <property type="entry name" value="PADR1_N"/>
    <property type="match status" value="1"/>
</dbReference>
<dbReference type="Pfam" id="PF00645">
    <property type="entry name" value="zf-PARP"/>
    <property type="match status" value="1"/>
</dbReference>
<keyword evidence="6" id="KW-1185">Reference proteome</keyword>
<proteinExistence type="predicted"/>